<accession>A0A8T0ST99</accession>
<sequence>MIIGDAHLYTVRSLLLTLDGGTGHNMSFGCDSDGSSNDTNNIHIGSRTNSAWLSWKRPAAFSNSRASARTAPSNRSDKPPRSTFSSLSLLSFSVNIRQSVYTSRCLLP</sequence>
<evidence type="ECO:0000256" key="1">
    <source>
        <dbReference type="SAM" id="MobiDB-lite"/>
    </source>
</evidence>
<dbReference type="EMBL" id="CM029045">
    <property type="protein sequence ID" value="KAG2600123.1"/>
    <property type="molecule type" value="Genomic_DNA"/>
</dbReference>
<feature type="region of interest" description="Disordered" evidence="1">
    <location>
        <begin position="63"/>
        <end position="84"/>
    </location>
</feature>
<protein>
    <submittedName>
        <fullName evidence="2">Uncharacterized protein</fullName>
    </submittedName>
</protein>
<gene>
    <name evidence="2" type="ORF">PVAP13_5KG493114</name>
</gene>
<comment type="caution">
    <text evidence="2">The sequence shown here is derived from an EMBL/GenBank/DDBJ whole genome shotgun (WGS) entry which is preliminary data.</text>
</comment>
<name>A0A8T0ST99_PANVG</name>
<dbReference type="Proteomes" id="UP000823388">
    <property type="component" value="Chromosome 5K"/>
</dbReference>
<keyword evidence="3" id="KW-1185">Reference proteome</keyword>
<evidence type="ECO:0000313" key="3">
    <source>
        <dbReference type="Proteomes" id="UP000823388"/>
    </source>
</evidence>
<organism evidence="2 3">
    <name type="scientific">Panicum virgatum</name>
    <name type="common">Blackwell switchgrass</name>
    <dbReference type="NCBI Taxonomy" id="38727"/>
    <lineage>
        <taxon>Eukaryota</taxon>
        <taxon>Viridiplantae</taxon>
        <taxon>Streptophyta</taxon>
        <taxon>Embryophyta</taxon>
        <taxon>Tracheophyta</taxon>
        <taxon>Spermatophyta</taxon>
        <taxon>Magnoliopsida</taxon>
        <taxon>Liliopsida</taxon>
        <taxon>Poales</taxon>
        <taxon>Poaceae</taxon>
        <taxon>PACMAD clade</taxon>
        <taxon>Panicoideae</taxon>
        <taxon>Panicodae</taxon>
        <taxon>Paniceae</taxon>
        <taxon>Panicinae</taxon>
        <taxon>Panicum</taxon>
        <taxon>Panicum sect. Hiantes</taxon>
    </lineage>
</organism>
<feature type="compositionally biased region" description="Polar residues" evidence="1">
    <location>
        <begin position="63"/>
        <end position="74"/>
    </location>
</feature>
<evidence type="ECO:0000313" key="2">
    <source>
        <dbReference type="EMBL" id="KAG2600123.1"/>
    </source>
</evidence>
<proteinExistence type="predicted"/>
<reference evidence="2" key="1">
    <citation type="submission" date="2020-05" db="EMBL/GenBank/DDBJ databases">
        <title>WGS assembly of Panicum virgatum.</title>
        <authorList>
            <person name="Lovell J.T."/>
            <person name="Jenkins J."/>
            <person name="Shu S."/>
            <person name="Juenger T.E."/>
            <person name="Schmutz J."/>
        </authorList>
    </citation>
    <scope>NUCLEOTIDE SEQUENCE</scope>
    <source>
        <strain evidence="2">AP13</strain>
    </source>
</reference>
<dbReference type="AlphaFoldDB" id="A0A8T0ST99"/>